<dbReference type="PANTHER" id="PTHR28083">
    <property type="entry name" value="GOOD FOR FULL DBP5 ACTIVITY PROTEIN 2"/>
    <property type="match status" value="1"/>
</dbReference>
<evidence type="ECO:0000313" key="2">
    <source>
        <dbReference type="EMBL" id="CAE7211033.1"/>
    </source>
</evidence>
<name>A0A6S6WD71_9PLEO</name>
<gene>
    <name evidence="2" type="ORF">PTTW11_10118</name>
</gene>
<feature type="domain" description="Gfd2/YDR514C-like C-terminal" evidence="1">
    <location>
        <begin position="65"/>
        <end position="262"/>
    </location>
</feature>
<reference evidence="2" key="1">
    <citation type="submission" date="2021-02" db="EMBL/GenBank/DDBJ databases">
        <authorList>
            <person name="Syme A R."/>
            <person name="Syme A R."/>
            <person name="Moolhuijzen P."/>
        </authorList>
    </citation>
    <scope>NUCLEOTIDE SEQUENCE</scope>
    <source>
        <strain evidence="2">W1-1</strain>
    </source>
</reference>
<dbReference type="InterPro" id="IPR048519">
    <property type="entry name" value="Gfd2/YDR514C-like_C"/>
</dbReference>
<dbReference type="Pfam" id="PF21762">
    <property type="entry name" value="DEDDh_C"/>
    <property type="match status" value="1"/>
</dbReference>
<dbReference type="Proteomes" id="UP000472372">
    <property type="component" value="Chromosome 10"/>
</dbReference>
<evidence type="ECO:0000313" key="3">
    <source>
        <dbReference type="Proteomes" id="UP000472372"/>
    </source>
</evidence>
<protein>
    <recommendedName>
        <fullName evidence="1">Gfd2/YDR514C-like C-terminal domain-containing protein</fullName>
    </recommendedName>
</protein>
<organism evidence="2 3">
    <name type="scientific">Pyrenophora teres f. teres</name>
    <dbReference type="NCBI Taxonomy" id="97479"/>
    <lineage>
        <taxon>Eukaryota</taxon>
        <taxon>Fungi</taxon>
        <taxon>Dikarya</taxon>
        <taxon>Ascomycota</taxon>
        <taxon>Pezizomycotina</taxon>
        <taxon>Dothideomycetes</taxon>
        <taxon>Pleosporomycetidae</taxon>
        <taxon>Pleosporales</taxon>
        <taxon>Pleosporineae</taxon>
        <taxon>Pleosporaceae</taxon>
        <taxon>Pyrenophora</taxon>
    </lineage>
</organism>
<dbReference type="GO" id="GO:0005634">
    <property type="term" value="C:nucleus"/>
    <property type="evidence" value="ECO:0007669"/>
    <property type="project" value="TreeGrafter"/>
</dbReference>
<dbReference type="AlphaFoldDB" id="A0A6S6WD71"/>
<dbReference type="EMBL" id="HG992986">
    <property type="protein sequence ID" value="CAE7211033.1"/>
    <property type="molecule type" value="Genomic_DNA"/>
</dbReference>
<dbReference type="PANTHER" id="PTHR28083:SF1">
    <property type="entry name" value="GOOD FOR FULL DBP5 ACTIVITY PROTEIN 2"/>
    <property type="match status" value="1"/>
</dbReference>
<sequence length="358" mass="40110">MGQILSQSKGRTKPAESPIEPAMPGMHSNLGSVSNFFSTLSQTEILEYCLGYDKPDAPKLAEHVILIALKCHSLDKPPYPLLEIGIHSISRHDTKKELSNPGSHSLNILRRIAYHHMIIEDNARHANRLPNPRDAEINRFGATRFVNMDDAKDVLDHMFRTPTMIKSPADSKSCIPCLCPLVILNYDVPQLPALQLAFKFDASIAQSLVATINTKRISCELGCPWRNAEVTLSQMTQDLKIECPDKQSAADQAAYALINAIQLAMRPKIPLTRESIRSVINTTMLYSQSDVPWWGEKKLCTVCGEHGHKRQKCSWVQQQMVECWKCTSAGRICLMKTHTPKMCPYASGEDFRVVNVSQ</sequence>
<accession>A0A6S6WD71</accession>
<dbReference type="InterPro" id="IPR040151">
    <property type="entry name" value="Gfd2/YDR514C-like"/>
</dbReference>
<proteinExistence type="predicted"/>
<evidence type="ECO:0000259" key="1">
    <source>
        <dbReference type="Pfam" id="PF21762"/>
    </source>
</evidence>